<comment type="caution">
    <text evidence="3">The sequence shown here is derived from an EMBL/GenBank/DDBJ whole genome shotgun (WGS) entry which is preliminary data.</text>
</comment>
<gene>
    <name evidence="3" type="ORF">UPYG_G00115960</name>
</gene>
<dbReference type="PANTHER" id="PTHR14388">
    <property type="entry name" value="T CELL-SPECIFIC ADAPTER PROTEIN TSAD"/>
    <property type="match status" value="1"/>
</dbReference>
<keyword evidence="4" id="KW-1185">Reference proteome</keyword>
<feature type="region of interest" description="Disordered" evidence="2">
    <location>
        <begin position="100"/>
        <end position="140"/>
    </location>
</feature>
<name>A0ABD0XL97_UMBPY</name>
<feature type="region of interest" description="Disordered" evidence="2">
    <location>
        <begin position="37"/>
        <end position="61"/>
    </location>
</feature>
<sequence length="216" mass="24494">MLQQILKDMYIDPDVLEALNDDQKKTLFLKMRQEQVRRWKEHEENETERRPKPKTSTANRKNVSWLLGRDGDVAVMVIGEVDEMKTSRLICAGPVEKRTPPSLLNNSSHQINPVKGNLVDRADPEPVRTGRDNLPPKAQPVTQLNLKENGEEVKTVPPLEVTVTESQQTAEAELRQELDVEDTEEEPVLLSYRPHPRVNDSTLSPLKINSPPSPCP</sequence>
<evidence type="ECO:0000256" key="2">
    <source>
        <dbReference type="SAM" id="MobiDB-lite"/>
    </source>
</evidence>
<proteinExistence type="predicted"/>
<organism evidence="3 4">
    <name type="scientific">Umbra pygmaea</name>
    <name type="common">Eastern mudminnow</name>
    <dbReference type="NCBI Taxonomy" id="75934"/>
    <lineage>
        <taxon>Eukaryota</taxon>
        <taxon>Metazoa</taxon>
        <taxon>Chordata</taxon>
        <taxon>Craniata</taxon>
        <taxon>Vertebrata</taxon>
        <taxon>Euteleostomi</taxon>
        <taxon>Actinopterygii</taxon>
        <taxon>Neopterygii</taxon>
        <taxon>Teleostei</taxon>
        <taxon>Protacanthopterygii</taxon>
        <taxon>Esociformes</taxon>
        <taxon>Umbridae</taxon>
        <taxon>Umbra</taxon>
    </lineage>
</organism>
<evidence type="ECO:0008006" key="5">
    <source>
        <dbReference type="Google" id="ProtNLM"/>
    </source>
</evidence>
<dbReference type="EMBL" id="JAGEUA010000003">
    <property type="protein sequence ID" value="KAL0993950.1"/>
    <property type="molecule type" value="Genomic_DNA"/>
</dbReference>
<dbReference type="AlphaFoldDB" id="A0ABD0XL97"/>
<dbReference type="Proteomes" id="UP001557470">
    <property type="component" value="Unassembled WGS sequence"/>
</dbReference>
<protein>
    <recommendedName>
        <fullName evidence="5">SH24A</fullName>
    </recommendedName>
</protein>
<evidence type="ECO:0000256" key="1">
    <source>
        <dbReference type="ARBA" id="ARBA00022999"/>
    </source>
</evidence>
<reference evidence="3 4" key="1">
    <citation type="submission" date="2024-06" db="EMBL/GenBank/DDBJ databases">
        <authorList>
            <person name="Pan Q."/>
            <person name="Wen M."/>
            <person name="Jouanno E."/>
            <person name="Zahm M."/>
            <person name="Klopp C."/>
            <person name="Cabau C."/>
            <person name="Louis A."/>
            <person name="Berthelot C."/>
            <person name="Parey E."/>
            <person name="Roest Crollius H."/>
            <person name="Montfort J."/>
            <person name="Robinson-Rechavi M."/>
            <person name="Bouchez O."/>
            <person name="Lampietro C."/>
            <person name="Lopez Roques C."/>
            <person name="Donnadieu C."/>
            <person name="Postlethwait J."/>
            <person name="Bobe J."/>
            <person name="Verreycken H."/>
            <person name="Guiguen Y."/>
        </authorList>
    </citation>
    <scope>NUCLEOTIDE SEQUENCE [LARGE SCALE GENOMIC DNA]</scope>
    <source>
        <strain evidence="3">Up_M1</strain>
        <tissue evidence="3">Testis</tissue>
    </source>
</reference>
<feature type="region of interest" description="Disordered" evidence="2">
    <location>
        <begin position="166"/>
        <end position="216"/>
    </location>
</feature>
<feature type="compositionally biased region" description="Basic and acidic residues" evidence="2">
    <location>
        <begin position="118"/>
        <end position="131"/>
    </location>
</feature>
<evidence type="ECO:0000313" key="3">
    <source>
        <dbReference type="EMBL" id="KAL0993950.1"/>
    </source>
</evidence>
<feature type="compositionally biased region" description="Basic and acidic residues" evidence="2">
    <location>
        <begin position="37"/>
        <end position="50"/>
    </location>
</feature>
<dbReference type="PANTHER" id="PTHR14388:SF5">
    <property type="entry name" value="SH2 DOMAIN-CONTAINING PROTEIN 4A"/>
    <property type="match status" value="1"/>
</dbReference>
<feature type="compositionally biased region" description="Polar residues" evidence="2">
    <location>
        <begin position="102"/>
        <end position="111"/>
    </location>
</feature>
<keyword evidence="1" id="KW-0727">SH2 domain</keyword>
<accession>A0ABD0XL97</accession>
<evidence type="ECO:0000313" key="4">
    <source>
        <dbReference type="Proteomes" id="UP001557470"/>
    </source>
</evidence>